<keyword evidence="3 9" id="KW-0479">Metal-binding</keyword>
<feature type="binding site" evidence="9">
    <location>
        <position position="1775"/>
    </location>
    <ligand>
        <name>Zn(2+)</name>
        <dbReference type="ChEBI" id="CHEBI:29105"/>
        <label>2</label>
    </ligand>
</feature>
<dbReference type="Gene3D" id="3.30.40.10">
    <property type="entry name" value="Zinc/RING finger domain, C3HC4 (zinc finger)"/>
    <property type="match status" value="1"/>
</dbReference>
<feature type="region of interest" description="Disordered" evidence="10">
    <location>
        <begin position="71"/>
        <end position="138"/>
    </location>
</feature>
<accession>A0A371DN83</accession>
<dbReference type="SUPFAM" id="SSF57903">
    <property type="entry name" value="FYVE/PHD zinc finger"/>
    <property type="match status" value="1"/>
</dbReference>
<keyword evidence="13" id="KW-1185">Reference proteome</keyword>
<evidence type="ECO:0000256" key="1">
    <source>
        <dbReference type="ARBA" id="ARBA00004123"/>
    </source>
</evidence>
<dbReference type="STRING" id="139420.A0A371DN83"/>
<name>A0A371DN83_9APHY</name>
<reference evidence="12 13" key="1">
    <citation type="journal article" date="2018" name="Biotechnol. Biofuels">
        <title>Integrative visual omics of the white-rot fungus Polyporus brumalis exposes the biotechnological potential of its oxidative enzymes for delignifying raw plant biomass.</title>
        <authorList>
            <person name="Miyauchi S."/>
            <person name="Rancon A."/>
            <person name="Drula E."/>
            <person name="Hage H."/>
            <person name="Chaduli D."/>
            <person name="Favel A."/>
            <person name="Grisel S."/>
            <person name="Henrissat B."/>
            <person name="Herpoel-Gimbert I."/>
            <person name="Ruiz-Duenas F.J."/>
            <person name="Chevret D."/>
            <person name="Hainaut M."/>
            <person name="Lin J."/>
            <person name="Wang M."/>
            <person name="Pangilinan J."/>
            <person name="Lipzen A."/>
            <person name="Lesage-Meessen L."/>
            <person name="Navarro D."/>
            <person name="Riley R."/>
            <person name="Grigoriev I.V."/>
            <person name="Zhou S."/>
            <person name="Raouche S."/>
            <person name="Rosso M.N."/>
        </authorList>
    </citation>
    <scope>NUCLEOTIDE SEQUENCE [LARGE SCALE GENOMIC DNA]</scope>
    <source>
        <strain evidence="12 13">BRFM 1820</strain>
    </source>
</reference>
<feature type="region of interest" description="Disordered" evidence="10">
    <location>
        <begin position="1102"/>
        <end position="1127"/>
    </location>
</feature>
<feature type="compositionally biased region" description="Basic and acidic residues" evidence="10">
    <location>
        <begin position="1115"/>
        <end position="1127"/>
    </location>
</feature>
<evidence type="ECO:0000256" key="10">
    <source>
        <dbReference type="SAM" id="MobiDB-lite"/>
    </source>
</evidence>
<dbReference type="SMART" id="SM00249">
    <property type="entry name" value="PHD"/>
    <property type="match status" value="1"/>
</dbReference>
<keyword evidence="6" id="KW-0805">Transcription regulation</keyword>
<comment type="similarity">
    <text evidence="2">Belongs to the ING family.</text>
</comment>
<feature type="domain" description="Zinc finger PHD-type" evidence="11">
    <location>
        <begin position="1756"/>
        <end position="1801"/>
    </location>
</feature>
<protein>
    <recommendedName>
        <fullName evidence="11">Zinc finger PHD-type domain-containing protein</fullName>
    </recommendedName>
</protein>
<evidence type="ECO:0000313" key="12">
    <source>
        <dbReference type="EMBL" id="RDX54017.1"/>
    </source>
</evidence>
<dbReference type="GO" id="GO:0035267">
    <property type="term" value="C:NuA4 histone acetyltransferase complex"/>
    <property type="evidence" value="ECO:0007669"/>
    <property type="project" value="TreeGrafter"/>
</dbReference>
<evidence type="ECO:0000256" key="4">
    <source>
        <dbReference type="ARBA" id="ARBA00022771"/>
    </source>
</evidence>
<evidence type="ECO:0000256" key="7">
    <source>
        <dbReference type="ARBA" id="ARBA00023163"/>
    </source>
</evidence>
<keyword evidence="7" id="KW-0804">Transcription</keyword>
<dbReference type="GO" id="GO:0008270">
    <property type="term" value="F:zinc ion binding"/>
    <property type="evidence" value="ECO:0007669"/>
    <property type="project" value="UniProtKB-KW"/>
</dbReference>
<feature type="compositionally biased region" description="Low complexity" evidence="10">
    <location>
        <begin position="1608"/>
        <end position="1622"/>
    </location>
</feature>
<dbReference type="InterPro" id="IPR011011">
    <property type="entry name" value="Znf_FYVE_PHD"/>
</dbReference>
<dbReference type="InterPro" id="IPR013083">
    <property type="entry name" value="Znf_RING/FYVE/PHD"/>
</dbReference>
<keyword evidence="8" id="KW-0539">Nucleus</keyword>
<evidence type="ECO:0000256" key="8">
    <source>
        <dbReference type="ARBA" id="ARBA00023242"/>
    </source>
</evidence>
<feature type="binding site" evidence="9">
    <location>
        <position position="1783"/>
    </location>
    <ligand>
        <name>Zn(2+)</name>
        <dbReference type="ChEBI" id="CHEBI:29105"/>
        <label>1</label>
    </ligand>
</feature>
<dbReference type="EMBL" id="KZ857385">
    <property type="protein sequence ID" value="RDX54017.1"/>
    <property type="molecule type" value="Genomic_DNA"/>
</dbReference>
<feature type="binding site" evidence="9">
    <location>
        <position position="1800"/>
    </location>
    <ligand>
        <name>Zn(2+)</name>
        <dbReference type="ChEBI" id="CHEBI:29105"/>
        <label>2</label>
    </ligand>
</feature>
<dbReference type="PANTHER" id="PTHR10333">
    <property type="entry name" value="INHIBITOR OF GROWTH PROTEIN"/>
    <property type="match status" value="1"/>
</dbReference>
<dbReference type="Proteomes" id="UP000256964">
    <property type="component" value="Unassembled WGS sequence"/>
</dbReference>
<evidence type="ECO:0000313" key="13">
    <source>
        <dbReference type="Proteomes" id="UP000256964"/>
    </source>
</evidence>
<evidence type="ECO:0000256" key="9">
    <source>
        <dbReference type="PIRSR" id="PIRSR628651-51"/>
    </source>
</evidence>
<feature type="compositionally biased region" description="Low complexity" evidence="10">
    <location>
        <begin position="93"/>
        <end position="120"/>
    </location>
</feature>
<feature type="binding site" evidence="9">
    <location>
        <position position="1796"/>
    </location>
    <ligand>
        <name>Zn(2+)</name>
        <dbReference type="ChEBI" id="CHEBI:29105"/>
        <label>2</label>
    </ligand>
</feature>
<sequence length="1818" mass="198864">MTKKKSVKVPGAVQPSEDDVRFCDKCRKNVNIGTGGDGNWKIHLKSKAHREAIVTAQTGRLTTFFKKTFASSHPAPAPDHLRGPSHLTHVGAASSSRTEAVSSSRTEAASSSRTETASSSRTKRAPSSDMTTASTKRAESVDIIPARQVVTTAAVIVSDEIRRLRALISTLPPQPTDNISASTAYDFPACPSYADDGEYESPWQFVDSYLNNALGYGLSAAELAERIRQGNLVLVTFCDWLQTVVRWPGVTMLLLEGKLARLTEALGLCGAREPCARAAPAPQPVIDLTADTEDTCSTRLEDVRTGLCAPTDQDAHTGDIGSSAGRPPQTLSQPPLPAASSPYHPQPSSSVGSACPGYDLDIPAGRSPYSIYPFGLHAERMLPWNISIHQSGMTLRSNDCIGTGAYMQNKLRPCRNCSGLRSNTTLTGIVDRMDNGIHENTPHAYLPFSSLGELLKRKNTQIDRLRFDSLNRARSHLVRGRTINGYKRFLYAVSASDPHSRVHKVVAIARGNGMGIHAIVARLDSANARVYASRSYEEIDFQRSYLLWKLGGQRAADIASRSLGLPSLSATRRKFTSGPVLASAGFPTVLEMLRNLQTILPLNDDDSPMAYVIEVDELKLEKRFRWEPCSNMILGVCREHGHQCSLEFRSLDELRVLSDLLSSQQVHAATEATVIAVSCLSDNHNEYAALPFVISGTCKQEDANAHAVLLERAVEALRTHFGLGSRRKVYCIASDGESRRGKALGALTMSRELGVSSPIYPLLRPLSLFNRLVGANDLTCDKDWRHVLKRFRNALLRSAPLRINGSSLSRPLIKVHLMDGLKMKSYTADSLLSPNDPQDVTLAFKLLNSISSLSLAEPTSSTPIYQRTRRSLSLLGRVYMRLLKCYTDTSSSLRDQLEQLGAVSHLLLVLYMHDKGGFIPAILYLDAQIMIKNAYVCTAKMIVDRPTGRIWIIMLGTDGLEKVFGIVRTMIGSDSNVDQLQLANRVTGATQCSRILQEHPEWDRGPRRLAVPSLQGRADDVSTAADHVNPASWTGDVSVQDIVLQTCWYRGRRLAESDLQEFDIPYEHILCPSASTRDVDVLRPFGDGRVVYLSGLRPEEAVEEEVETPVTSASESDRSRPLDHASDEIRLQPELEDFLGEEDVRSRAEAEARKVEAWLSIDDSPGAAKQHKASFLRLLSESPASFTPQAPESTNRLGRICGFTRYPNSAVIVDSLDDCGAPTLGFDDPALTLLHVHGLLFLAVVQISDIRQNGQSRCAIPIADLCLSSVRIRFEVLSLQRITPSPDNSHADWQWSGRVEKFRSSGSCEVEGRGIQPYDPQLVCEAARRQHMSAGMSTYQFKTAELCALACELFSNGRSSGVAWPKVSPTNGFPYRIESGDLCFLCETEGASQEGFGREHHYVCPFCPTLLLSAANRGVLLNHIGAHILFDSRIDRSSTPCGFCLSTADTCAVYLKRGQGARRGERLDYNKSRCPAKYTLSITRTSQPAARSPCTNVPMRCSLCPKDAPAVWKYNLSSHLLRAHRQDPEVEPFASLWRLSPTEVARMEKLYSAKPRISKRKRGATSKAAKILEKISEGHVCKMALRTTHLDDSGVITTAAGDMDECMSVDPVPVESPDSSHSSDSDSDSTDSSSSDTESDEDMSSCRPRAAAREPVASISSAESTVQGTTQAATESDIPTVSEERLTPGDIDGPALHETLVPVPGPGTTGLLSAGGGGGSTVSSLSFRIRLPARPARTSTFLQGGSEAVPQEEFHPCICEEESESAMIRCDGPGCGQWYHFDCINLHAQPEGDWFCDDDCRVNAGLPVRKAKRQRLKK</sequence>
<dbReference type="GO" id="GO:0005634">
    <property type="term" value="C:nucleus"/>
    <property type="evidence" value="ECO:0007669"/>
    <property type="project" value="UniProtKB-SubCell"/>
</dbReference>
<keyword evidence="4" id="KW-0863">Zinc-finger</keyword>
<organism evidence="12 13">
    <name type="scientific">Lentinus brumalis</name>
    <dbReference type="NCBI Taxonomy" id="2498619"/>
    <lineage>
        <taxon>Eukaryota</taxon>
        <taxon>Fungi</taxon>
        <taxon>Dikarya</taxon>
        <taxon>Basidiomycota</taxon>
        <taxon>Agaricomycotina</taxon>
        <taxon>Agaricomycetes</taxon>
        <taxon>Polyporales</taxon>
        <taxon>Polyporaceae</taxon>
        <taxon>Lentinus</taxon>
    </lineage>
</organism>
<evidence type="ECO:0000256" key="5">
    <source>
        <dbReference type="ARBA" id="ARBA00022833"/>
    </source>
</evidence>
<proteinExistence type="inferred from homology"/>
<comment type="subcellular location">
    <subcellularLocation>
        <location evidence="1">Nucleus</location>
    </subcellularLocation>
</comment>
<dbReference type="OrthoDB" id="2659442at2759"/>
<dbReference type="PANTHER" id="PTHR10333:SF103">
    <property type="entry name" value="INHIBITOR OF GROWTH PROTEIN 3"/>
    <property type="match status" value="1"/>
</dbReference>
<feature type="region of interest" description="Disordered" evidence="10">
    <location>
        <begin position="307"/>
        <end position="354"/>
    </location>
</feature>
<dbReference type="InterPro" id="IPR001965">
    <property type="entry name" value="Znf_PHD"/>
</dbReference>
<gene>
    <name evidence="12" type="ORF">OH76DRAFT_1373907</name>
</gene>
<evidence type="ECO:0000256" key="3">
    <source>
        <dbReference type="ARBA" id="ARBA00022723"/>
    </source>
</evidence>
<feature type="binding site" evidence="9">
    <location>
        <position position="1757"/>
    </location>
    <ligand>
        <name>Zn(2+)</name>
        <dbReference type="ChEBI" id="CHEBI:29105"/>
        <label>1</label>
    </ligand>
</feature>
<keyword evidence="5 9" id="KW-0862">Zinc</keyword>
<evidence type="ECO:0000256" key="6">
    <source>
        <dbReference type="ARBA" id="ARBA00023015"/>
    </source>
</evidence>
<evidence type="ECO:0000256" key="2">
    <source>
        <dbReference type="ARBA" id="ARBA00010210"/>
    </source>
</evidence>
<evidence type="ECO:0000259" key="11">
    <source>
        <dbReference type="SMART" id="SM00249"/>
    </source>
</evidence>
<feature type="binding site" evidence="9">
    <location>
        <position position="1759"/>
    </location>
    <ligand>
        <name>Zn(2+)</name>
        <dbReference type="ChEBI" id="CHEBI:29105"/>
        <label>1</label>
    </ligand>
</feature>
<feature type="binding site" evidence="9">
    <location>
        <position position="1770"/>
    </location>
    <ligand>
        <name>Zn(2+)</name>
        <dbReference type="ChEBI" id="CHEBI:29105"/>
        <label>2</label>
    </ligand>
</feature>
<feature type="compositionally biased region" description="Polar residues" evidence="10">
    <location>
        <begin position="1658"/>
        <end position="1679"/>
    </location>
</feature>
<dbReference type="InterPro" id="IPR028651">
    <property type="entry name" value="ING_fam"/>
</dbReference>
<feature type="region of interest" description="Disordered" evidence="10">
    <location>
        <begin position="1603"/>
        <end position="1696"/>
    </location>
</feature>
<feature type="binding site" evidence="9">
    <location>
        <position position="1780"/>
    </location>
    <ligand>
        <name>Zn(2+)</name>
        <dbReference type="ChEBI" id="CHEBI:29105"/>
        <label>1</label>
    </ligand>
</feature>